<organism evidence="10 11">
    <name type="scientific">Erpetoichthys calabaricus</name>
    <name type="common">Rope fish</name>
    <name type="synonym">Calamoichthys calabaricus</name>
    <dbReference type="NCBI Taxonomy" id="27687"/>
    <lineage>
        <taxon>Eukaryota</taxon>
        <taxon>Metazoa</taxon>
        <taxon>Chordata</taxon>
        <taxon>Craniata</taxon>
        <taxon>Vertebrata</taxon>
        <taxon>Euteleostomi</taxon>
        <taxon>Actinopterygii</taxon>
        <taxon>Polypteriformes</taxon>
        <taxon>Polypteridae</taxon>
        <taxon>Erpetoichthys</taxon>
    </lineage>
</organism>
<dbReference type="SUPFAM" id="SSF48726">
    <property type="entry name" value="Immunoglobulin"/>
    <property type="match status" value="1"/>
</dbReference>
<keyword evidence="3" id="KW-0732">Signal</keyword>
<dbReference type="InterPro" id="IPR007110">
    <property type="entry name" value="Ig-like_dom"/>
</dbReference>
<keyword evidence="8" id="KW-0812">Transmembrane</keyword>
<evidence type="ECO:0000256" key="6">
    <source>
        <dbReference type="ARBA" id="ARBA00023157"/>
    </source>
</evidence>
<dbReference type="InterPro" id="IPR052051">
    <property type="entry name" value="TCR_complex_component"/>
</dbReference>
<name>A0A8C4SQ26_ERPCA</name>
<evidence type="ECO:0000256" key="7">
    <source>
        <dbReference type="ARBA" id="ARBA00023180"/>
    </source>
</evidence>
<reference evidence="10" key="3">
    <citation type="submission" date="2025-09" db="UniProtKB">
        <authorList>
            <consortium name="Ensembl"/>
        </authorList>
    </citation>
    <scope>IDENTIFICATION</scope>
</reference>
<accession>A0A8C4SQ26</accession>
<dbReference type="InterPro" id="IPR013783">
    <property type="entry name" value="Ig-like_fold"/>
</dbReference>
<keyword evidence="11" id="KW-1185">Reference proteome</keyword>
<dbReference type="Proteomes" id="UP000694620">
    <property type="component" value="Chromosome 4"/>
</dbReference>
<dbReference type="PANTHER" id="PTHR19433">
    <property type="entry name" value="T-CELL RECEPTOR ALPHA CHAIN V REGION-RELATED"/>
    <property type="match status" value="1"/>
</dbReference>
<dbReference type="GeneTree" id="ENSGT00950000182968"/>
<dbReference type="InterPro" id="IPR013106">
    <property type="entry name" value="Ig_V-set"/>
</dbReference>
<keyword evidence="5 8" id="KW-0472">Membrane</keyword>
<reference evidence="10" key="1">
    <citation type="submission" date="2021-06" db="EMBL/GenBank/DDBJ databases">
        <authorList>
            <consortium name="Wellcome Sanger Institute Data Sharing"/>
        </authorList>
    </citation>
    <scope>NUCLEOTIDE SEQUENCE [LARGE SCALE GENOMIC DNA]</scope>
</reference>
<dbReference type="Pfam" id="PF07686">
    <property type="entry name" value="V-set"/>
    <property type="match status" value="1"/>
</dbReference>
<dbReference type="InterPro" id="IPR036179">
    <property type="entry name" value="Ig-like_dom_sf"/>
</dbReference>
<dbReference type="Gene3D" id="2.60.40.10">
    <property type="entry name" value="Immunoglobulins"/>
    <property type="match status" value="1"/>
</dbReference>
<proteinExistence type="predicted"/>
<feature type="transmembrane region" description="Helical" evidence="8">
    <location>
        <begin position="6"/>
        <end position="24"/>
    </location>
</feature>
<keyword evidence="4" id="KW-0391">Immunity</keyword>
<evidence type="ECO:0000259" key="9">
    <source>
        <dbReference type="PROSITE" id="PS50835"/>
    </source>
</evidence>
<evidence type="ECO:0000256" key="8">
    <source>
        <dbReference type="SAM" id="Phobius"/>
    </source>
</evidence>
<keyword evidence="2" id="KW-1003">Cell membrane</keyword>
<reference evidence="10" key="2">
    <citation type="submission" date="2025-08" db="UniProtKB">
        <authorList>
            <consortium name="Ensembl"/>
        </authorList>
    </citation>
    <scope>IDENTIFICATION</scope>
</reference>
<keyword evidence="8" id="KW-1133">Transmembrane helix</keyword>
<dbReference type="CDD" id="cd00099">
    <property type="entry name" value="IgV"/>
    <property type="match status" value="1"/>
</dbReference>
<evidence type="ECO:0000256" key="4">
    <source>
        <dbReference type="ARBA" id="ARBA00022859"/>
    </source>
</evidence>
<evidence type="ECO:0000256" key="5">
    <source>
        <dbReference type="ARBA" id="ARBA00023136"/>
    </source>
</evidence>
<evidence type="ECO:0000313" key="10">
    <source>
        <dbReference type="Ensembl" id="ENSECRP00000020343.1"/>
    </source>
</evidence>
<dbReference type="SMART" id="SM00406">
    <property type="entry name" value="IGv"/>
    <property type="match status" value="1"/>
</dbReference>
<dbReference type="Ensembl" id="ENSECRT00000020780.1">
    <property type="protein sequence ID" value="ENSECRP00000020343.1"/>
    <property type="gene ID" value="ENSECRG00000013665.1"/>
</dbReference>
<feature type="domain" description="Ig-like" evidence="9">
    <location>
        <begin position="38"/>
        <end position="117"/>
    </location>
</feature>
<comment type="subcellular location">
    <subcellularLocation>
        <location evidence="1">Cell membrane</location>
    </subcellularLocation>
</comment>
<dbReference type="AlphaFoldDB" id="A0A8C4SQ26"/>
<keyword evidence="7" id="KW-0325">Glycoprotein</keyword>
<dbReference type="GO" id="GO:0002376">
    <property type="term" value="P:immune system process"/>
    <property type="evidence" value="ECO:0007669"/>
    <property type="project" value="UniProtKB-KW"/>
</dbReference>
<keyword evidence="6" id="KW-1015">Disulfide bond</keyword>
<evidence type="ECO:0000256" key="1">
    <source>
        <dbReference type="ARBA" id="ARBA00004236"/>
    </source>
</evidence>
<evidence type="ECO:0000256" key="3">
    <source>
        <dbReference type="ARBA" id="ARBA00022729"/>
    </source>
</evidence>
<dbReference type="GO" id="GO:0009617">
    <property type="term" value="P:response to bacterium"/>
    <property type="evidence" value="ECO:0007669"/>
    <property type="project" value="TreeGrafter"/>
</dbReference>
<evidence type="ECO:0000256" key="2">
    <source>
        <dbReference type="ARBA" id="ARBA00022475"/>
    </source>
</evidence>
<evidence type="ECO:0000313" key="11">
    <source>
        <dbReference type="Proteomes" id="UP000694620"/>
    </source>
</evidence>
<dbReference type="PANTHER" id="PTHR19433:SF133">
    <property type="entry name" value="IMMUNE-TYPE RECEPTOR 5 PRECURSOR-RELATED"/>
    <property type="match status" value="1"/>
</dbReference>
<dbReference type="GO" id="GO:0005886">
    <property type="term" value="C:plasma membrane"/>
    <property type="evidence" value="ECO:0007669"/>
    <property type="project" value="UniProtKB-SubCell"/>
</dbReference>
<dbReference type="PROSITE" id="PS50835">
    <property type="entry name" value="IG_LIKE"/>
    <property type="match status" value="1"/>
</dbReference>
<protein>
    <recommendedName>
        <fullName evidence="9">Ig-like domain-containing protein</fullName>
    </recommendedName>
</protein>
<sequence>LKSNLHYLVFSIAYFFLFSIFLLVDSLDQPFRSLTALDGGTVTLVCSVVQFHPNDLFWFKHTSGEAPRYITSYMGYSQQETFYGEFEDSRFHIEKTNSTFNLKIEKLQPLDMATYYCGEKRFGHVFLGPGTVLCLTGKHLS</sequence>